<accession>A0AAV2GSS9</accession>
<feature type="chain" id="PRO_5043472181" evidence="1">
    <location>
        <begin position="27"/>
        <end position="113"/>
    </location>
</feature>
<protein>
    <submittedName>
        <fullName evidence="2">Uncharacterized protein</fullName>
    </submittedName>
</protein>
<keyword evidence="3" id="KW-1185">Reference proteome</keyword>
<evidence type="ECO:0000313" key="2">
    <source>
        <dbReference type="EMBL" id="CAL1413831.1"/>
    </source>
</evidence>
<gene>
    <name evidence="2" type="ORF">LTRI10_LOCUS53033</name>
</gene>
<dbReference type="Proteomes" id="UP001497516">
    <property type="component" value="Chromosome 9"/>
</dbReference>
<proteinExistence type="predicted"/>
<feature type="signal peptide" evidence="1">
    <location>
        <begin position="1"/>
        <end position="26"/>
    </location>
</feature>
<name>A0AAV2GSS9_9ROSI</name>
<dbReference type="EMBL" id="OZ034822">
    <property type="protein sequence ID" value="CAL1413831.1"/>
    <property type="molecule type" value="Genomic_DNA"/>
</dbReference>
<sequence>MGSNPSHYIAFLLSPILYLPASSTTAKATSAGGSMWLTRIKLLRRRTPSPLATSTGSSPIKVSHLPLFLLLNSDLISSFPAYCGSKFNLVLSIFLKPISRGDERIVGEEAGKA</sequence>
<reference evidence="2 3" key="1">
    <citation type="submission" date="2024-04" db="EMBL/GenBank/DDBJ databases">
        <authorList>
            <person name="Fracassetti M."/>
        </authorList>
    </citation>
    <scope>NUCLEOTIDE SEQUENCE [LARGE SCALE GENOMIC DNA]</scope>
</reference>
<evidence type="ECO:0000313" key="3">
    <source>
        <dbReference type="Proteomes" id="UP001497516"/>
    </source>
</evidence>
<evidence type="ECO:0000256" key="1">
    <source>
        <dbReference type="SAM" id="SignalP"/>
    </source>
</evidence>
<organism evidence="2 3">
    <name type="scientific">Linum trigynum</name>
    <dbReference type="NCBI Taxonomy" id="586398"/>
    <lineage>
        <taxon>Eukaryota</taxon>
        <taxon>Viridiplantae</taxon>
        <taxon>Streptophyta</taxon>
        <taxon>Embryophyta</taxon>
        <taxon>Tracheophyta</taxon>
        <taxon>Spermatophyta</taxon>
        <taxon>Magnoliopsida</taxon>
        <taxon>eudicotyledons</taxon>
        <taxon>Gunneridae</taxon>
        <taxon>Pentapetalae</taxon>
        <taxon>rosids</taxon>
        <taxon>fabids</taxon>
        <taxon>Malpighiales</taxon>
        <taxon>Linaceae</taxon>
        <taxon>Linum</taxon>
    </lineage>
</organism>
<dbReference type="AlphaFoldDB" id="A0AAV2GSS9"/>
<keyword evidence="1" id="KW-0732">Signal</keyword>